<feature type="chain" id="PRO_5014986320" evidence="2">
    <location>
        <begin position="16"/>
        <end position="134"/>
    </location>
</feature>
<accession>A0A2M4D9U0</accession>
<evidence type="ECO:0000256" key="2">
    <source>
        <dbReference type="SAM" id="SignalP"/>
    </source>
</evidence>
<feature type="region of interest" description="Disordered" evidence="1">
    <location>
        <begin position="86"/>
        <end position="134"/>
    </location>
</feature>
<proteinExistence type="predicted"/>
<sequence length="134" mass="15013">MVLLVLAGAVRMSAANRWLRTHAASVMYSCPRKSLHRAVAEGKLVNLSLIAPRCALPTYLFVDKSPLQRSPEVIGSQEIKYITGRIRDTPRNGRALPPRDKHRNRIQDVPTEGREEPTAMSPYYDDDDDDGKGK</sequence>
<organism evidence="3">
    <name type="scientific">Anopheles darlingi</name>
    <name type="common">Mosquito</name>
    <dbReference type="NCBI Taxonomy" id="43151"/>
    <lineage>
        <taxon>Eukaryota</taxon>
        <taxon>Metazoa</taxon>
        <taxon>Ecdysozoa</taxon>
        <taxon>Arthropoda</taxon>
        <taxon>Hexapoda</taxon>
        <taxon>Insecta</taxon>
        <taxon>Pterygota</taxon>
        <taxon>Neoptera</taxon>
        <taxon>Endopterygota</taxon>
        <taxon>Diptera</taxon>
        <taxon>Nematocera</taxon>
        <taxon>Culicoidea</taxon>
        <taxon>Culicidae</taxon>
        <taxon>Anophelinae</taxon>
        <taxon>Anopheles</taxon>
    </lineage>
</organism>
<protein>
    <submittedName>
        <fullName evidence="3">Putative secreted protein</fullName>
    </submittedName>
</protein>
<feature type="signal peptide" evidence="2">
    <location>
        <begin position="1"/>
        <end position="15"/>
    </location>
</feature>
<keyword evidence="2" id="KW-0732">Signal</keyword>
<evidence type="ECO:0000313" key="3">
    <source>
        <dbReference type="EMBL" id="MBW74297.1"/>
    </source>
</evidence>
<reference evidence="3" key="1">
    <citation type="submission" date="2018-01" db="EMBL/GenBank/DDBJ databases">
        <title>An insight into the sialome of Amazonian anophelines.</title>
        <authorList>
            <person name="Ribeiro J.M."/>
            <person name="Scarpassa V."/>
            <person name="Calvo E."/>
        </authorList>
    </citation>
    <scope>NUCLEOTIDE SEQUENCE</scope>
</reference>
<dbReference type="EMBL" id="GGFL01010119">
    <property type="protein sequence ID" value="MBW74297.1"/>
    <property type="molecule type" value="Transcribed_RNA"/>
</dbReference>
<dbReference type="AlphaFoldDB" id="A0A2M4D9U0"/>
<name>A0A2M4D9U0_ANODA</name>
<evidence type="ECO:0000256" key="1">
    <source>
        <dbReference type="SAM" id="MobiDB-lite"/>
    </source>
</evidence>
<feature type="compositionally biased region" description="Acidic residues" evidence="1">
    <location>
        <begin position="124"/>
        <end position="134"/>
    </location>
</feature>